<organism evidence="2 3">
    <name type="scientific">Acinetobacter junii SH205</name>
    <dbReference type="NCBI Taxonomy" id="575587"/>
    <lineage>
        <taxon>Bacteria</taxon>
        <taxon>Pseudomonadati</taxon>
        <taxon>Pseudomonadota</taxon>
        <taxon>Gammaproteobacteria</taxon>
        <taxon>Moraxellales</taxon>
        <taxon>Moraxellaceae</taxon>
        <taxon>Acinetobacter</taxon>
    </lineage>
</organism>
<dbReference type="Pfam" id="PF07963">
    <property type="entry name" value="N_methyl"/>
    <property type="match status" value="1"/>
</dbReference>
<dbReference type="InterPro" id="IPR013362">
    <property type="entry name" value="Pilus_4_PilV"/>
</dbReference>
<gene>
    <name evidence="2" type="primary">pilV</name>
    <name evidence="2" type="ORF">HMPREF0026_01991</name>
</gene>
<dbReference type="InterPro" id="IPR012902">
    <property type="entry name" value="N_methyl_site"/>
</dbReference>
<dbReference type="NCBIfam" id="TIGR02523">
    <property type="entry name" value="type_IV_pilV"/>
    <property type="match status" value="1"/>
</dbReference>
<protein>
    <submittedName>
        <fullName evidence="2">Type IV pilus modification protein PilV</fullName>
    </submittedName>
</protein>
<dbReference type="AlphaFoldDB" id="D0SND1"/>
<name>D0SND1_ACIJU</name>
<dbReference type="Pfam" id="PF22150">
    <property type="entry name" value="Tt1218-like"/>
    <property type="match status" value="1"/>
</dbReference>
<dbReference type="Proteomes" id="UP000018442">
    <property type="component" value="Unassembled WGS sequence"/>
</dbReference>
<evidence type="ECO:0000259" key="1">
    <source>
        <dbReference type="Pfam" id="PF22150"/>
    </source>
</evidence>
<proteinExistence type="predicted"/>
<reference evidence="3" key="1">
    <citation type="journal article" date="2012" name="PLoS ONE">
        <title>The success of Acinetobacter species; genetic, metabolic and virulence attributes.</title>
        <authorList>
            <person name="Peleg A.Y."/>
            <person name="de Breij A."/>
            <person name="Adams M.D."/>
            <person name="Cerqueira G.M."/>
            <person name="Mocali S."/>
            <person name="Galardini M."/>
            <person name="Nibbering P.H."/>
            <person name="Earl A.M."/>
            <person name="Ward D.V."/>
            <person name="Paterson D.L."/>
            <person name="Seifert H."/>
            <person name="Dijkshoorn L."/>
        </authorList>
    </citation>
    <scope>NUCLEOTIDE SEQUENCE [LARGE SCALE GENOMIC DNA]</scope>
    <source>
        <strain evidence="3">SH205</strain>
    </source>
</reference>
<evidence type="ECO:0000313" key="2">
    <source>
        <dbReference type="EMBL" id="EEY92445.1"/>
    </source>
</evidence>
<dbReference type="NCBIfam" id="TIGR02532">
    <property type="entry name" value="IV_pilin_GFxxxE"/>
    <property type="match status" value="1"/>
</dbReference>
<sequence length="173" mass="18664">MMKNQRGVGLMEVLVSLVILAIAVLGFAALQFRALDAVQEANDRTTAMTLARDLAEKIRVNRTQLSKYKSEINAPGNATTKNCIRADSSDASVTNTPMCTRVEMATFDARQLLRAAKQKNMTIIINDCQGGDRQCVYVAWGDTAITATSQANCMVSGVYVAGAKCLVMEAYGS</sequence>
<evidence type="ECO:0000313" key="3">
    <source>
        <dbReference type="Proteomes" id="UP000018442"/>
    </source>
</evidence>
<dbReference type="InterPro" id="IPR054402">
    <property type="entry name" value="Tt1218-like_dom"/>
</dbReference>
<accession>D0SND1</accession>
<dbReference type="EMBL" id="GG705012">
    <property type="protein sequence ID" value="EEY92445.1"/>
    <property type="molecule type" value="Genomic_DNA"/>
</dbReference>
<dbReference type="HOGENOM" id="CLU_103234_1_0_6"/>
<feature type="domain" description="Type IV pilin Tt1218-like" evidence="1">
    <location>
        <begin position="29"/>
        <end position="109"/>
    </location>
</feature>